<dbReference type="Proteomes" id="UP001596091">
    <property type="component" value="Unassembled WGS sequence"/>
</dbReference>
<dbReference type="EMBL" id="JBHSPH010000017">
    <property type="protein sequence ID" value="MFC5865204.1"/>
    <property type="molecule type" value="Genomic_DNA"/>
</dbReference>
<dbReference type="RefSeq" id="WP_263342591.1">
    <property type="nucleotide sequence ID" value="NZ_JAGSYH010000013.1"/>
</dbReference>
<organism evidence="1 2">
    <name type="scientific">Acidicapsa dinghuensis</name>
    <dbReference type="NCBI Taxonomy" id="2218256"/>
    <lineage>
        <taxon>Bacteria</taxon>
        <taxon>Pseudomonadati</taxon>
        <taxon>Acidobacteriota</taxon>
        <taxon>Terriglobia</taxon>
        <taxon>Terriglobales</taxon>
        <taxon>Acidobacteriaceae</taxon>
        <taxon>Acidicapsa</taxon>
    </lineage>
</organism>
<reference evidence="2" key="1">
    <citation type="journal article" date="2019" name="Int. J. Syst. Evol. Microbiol.">
        <title>The Global Catalogue of Microorganisms (GCM) 10K type strain sequencing project: providing services to taxonomists for standard genome sequencing and annotation.</title>
        <authorList>
            <consortium name="The Broad Institute Genomics Platform"/>
            <consortium name="The Broad Institute Genome Sequencing Center for Infectious Disease"/>
            <person name="Wu L."/>
            <person name="Ma J."/>
        </authorList>
    </citation>
    <scope>NUCLEOTIDE SEQUENCE [LARGE SCALE GENOMIC DNA]</scope>
    <source>
        <strain evidence="2">JCM 4087</strain>
    </source>
</reference>
<protein>
    <submittedName>
        <fullName evidence="1">Uncharacterized protein</fullName>
    </submittedName>
</protein>
<evidence type="ECO:0000313" key="1">
    <source>
        <dbReference type="EMBL" id="MFC5865204.1"/>
    </source>
</evidence>
<keyword evidence="2" id="KW-1185">Reference proteome</keyword>
<sequence length="395" mass="42954">MAAANPIPDVNSASERKTAALLVVAGVMDPEQLEQLAAVVAEGVGEQDVLIAAPDMPPVESIHGIRLVAAAASTPSWILTASDFVNASQLAADHEARGVLLLGQGAWGLRPEVIRAMAEAVLVNQTDLAVPWYDLPPRSGLMNSAILYPMTRALFASGVRFPLAVDLGMSERMVQQLAIVGQRYAASNQPETILWPTHEAVIAGCKTTEVEVGTRELPQPAQSDVNAILTQIAGSLFADIEAKAAHWQRSRPIPPPIQRATTYAVSEPVDVTPMVEQFRSAYSNLQEIWSLVLPPQSLLGLKRLSIVDAAAFRMPDSLWVRIVYDFVVAYRLRTINRGHLLGALIPLYLAWVASHINLTASGEDAETHVEAVASAFEVDKPYLVSRWRWPDRFNP</sequence>
<comment type="caution">
    <text evidence="1">The sequence shown here is derived from an EMBL/GenBank/DDBJ whole genome shotgun (WGS) entry which is preliminary data.</text>
</comment>
<accession>A0ABW1ELS7</accession>
<gene>
    <name evidence="1" type="ORF">ACFPT7_23060</name>
</gene>
<evidence type="ECO:0000313" key="2">
    <source>
        <dbReference type="Proteomes" id="UP001596091"/>
    </source>
</evidence>
<proteinExistence type="predicted"/>
<name>A0ABW1ELS7_9BACT</name>